<evidence type="ECO:0000313" key="5">
    <source>
        <dbReference type="EMBL" id="SFP89830.1"/>
    </source>
</evidence>
<dbReference type="AlphaFoldDB" id="A0A1I5U3J6"/>
<evidence type="ECO:0000259" key="4">
    <source>
        <dbReference type="Pfam" id="PF12770"/>
    </source>
</evidence>
<dbReference type="STRING" id="1465490.SAMN05444277_10344"/>
<evidence type="ECO:0000313" key="6">
    <source>
        <dbReference type="Proteomes" id="UP000199031"/>
    </source>
</evidence>
<dbReference type="RefSeq" id="WP_090656359.1">
    <property type="nucleotide sequence ID" value="NZ_FOXQ01000003.1"/>
</dbReference>
<dbReference type="SMART" id="SM00028">
    <property type="entry name" value="TPR"/>
    <property type="match status" value="6"/>
</dbReference>
<keyword evidence="1" id="KW-0802">TPR repeat</keyword>
<name>A0A1I5U3J6_9BACT</name>
<organism evidence="5 6">
    <name type="scientific">Parafilimonas terrae</name>
    <dbReference type="NCBI Taxonomy" id="1465490"/>
    <lineage>
        <taxon>Bacteria</taxon>
        <taxon>Pseudomonadati</taxon>
        <taxon>Bacteroidota</taxon>
        <taxon>Chitinophagia</taxon>
        <taxon>Chitinophagales</taxon>
        <taxon>Chitinophagaceae</taxon>
        <taxon>Parafilimonas</taxon>
    </lineage>
</organism>
<evidence type="ECO:0000256" key="3">
    <source>
        <dbReference type="SAM" id="Phobius"/>
    </source>
</evidence>
<accession>A0A1I5U3J6</accession>
<keyword evidence="2" id="KW-0175">Coiled coil</keyword>
<dbReference type="Pfam" id="PF12770">
    <property type="entry name" value="CHAT"/>
    <property type="match status" value="1"/>
</dbReference>
<dbReference type="InterPro" id="IPR011990">
    <property type="entry name" value="TPR-like_helical_dom_sf"/>
</dbReference>
<keyword evidence="6" id="KW-1185">Reference proteome</keyword>
<protein>
    <submittedName>
        <fullName evidence="5">Tetratricopeptide repeat-containing protein</fullName>
    </submittedName>
</protein>
<feature type="domain" description="CHAT" evidence="4">
    <location>
        <begin position="639"/>
        <end position="884"/>
    </location>
</feature>
<dbReference type="EMBL" id="FOXQ01000003">
    <property type="protein sequence ID" value="SFP89830.1"/>
    <property type="molecule type" value="Genomic_DNA"/>
</dbReference>
<gene>
    <name evidence="5" type="ORF">SAMN05444277_10344</name>
</gene>
<evidence type="ECO:0000256" key="1">
    <source>
        <dbReference type="PROSITE-ProRule" id="PRU00339"/>
    </source>
</evidence>
<dbReference type="Proteomes" id="UP000199031">
    <property type="component" value="Unassembled WGS sequence"/>
</dbReference>
<dbReference type="SUPFAM" id="SSF48452">
    <property type="entry name" value="TPR-like"/>
    <property type="match status" value="2"/>
</dbReference>
<dbReference type="InterPro" id="IPR024983">
    <property type="entry name" value="CHAT_dom"/>
</dbReference>
<feature type="coiled-coil region" evidence="2">
    <location>
        <begin position="485"/>
        <end position="512"/>
    </location>
</feature>
<dbReference type="PANTHER" id="PTHR10098:SF108">
    <property type="entry name" value="TETRATRICOPEPTIDE REPEAT PROTEIN 28"/>
    <property type="match status" value="1"/>
</dbReference>
<keyword evidence="3" id="KW-0472">Membrane</keyword>
<dbReference type="InterPro" id="IPR019734">
    <property type="entry name" value="TPR_rpt"/>
</dbReference>
<dbReference type="OrthoDB" id="9771112at2"/>
<proteinExistence type="predicted"/>
<keyword evidence="3" id="KW-1133">Transmembrane helix</keyword>
<dbReference type="PROSITE" id="PS50005">
    <property type="entry name" value="TPR"/>
    <property type="match status" value="1"/>
</dbReference>
<reference evidence="5 6" key="1">
    <citation type="submission" date="2016-10" db="EMBL/GenBank/DDBJ databases">
        <authorList>
            <person name="de Groot N.N."/>
        </authorList>
    </citation>
    <scope>NUCLEOTIDE SEQUENCE [LARGE SCALE GENOMIC DNA]</scope>
    <source>
        <strain evidence="5 6">DSM 28286</strain>
    </source>
</reference>
<sequence length="924" mass="104850">MYRYLIAYLFTSFFLSGLESQSPSKPEILNKVFAIEDNSSISNKQKLKDFYVLEKTVSKSLKDKDSVYAWILLKIGKYEYIANHNYDSTIKFTKAALQVNNSSDTGSSTYLNINAFFNLGSAYETLLSYTQALKNYDSSINLASRFIDTNTFALDARTAKANIYFSSGDYQKAVEESIKGAHLAEIENNASAKTTFLNMQAQALFFQNNIEASLPIAYTALNASKKINDAFELATAYKTLALIYNNKKVFDSAKYYYNEAINYRLKTTSYSNIGADYNEFGNFYNGLNDYKNAAKCYEQFLYYAGKITDPVDRSVKLSFAYLNYGESYFKQNKLTEAGNLYLKAMNTLKFNVSGILQNPPINKISVFGNRAELIITLMKNKTELLLEEYHRNKNTAYLKACLQTALTTDSIITQIRHEHISEQSKIYWRDKTNQFYAIAIEACYLDKNPSMAFYFFEKSRAILLGDKLNELNAAAYLPEPETKKEESYQFKIVELEQKLAALDEKDKAFQNVQLQLLNAKDNFEHYIKSLEQKYPLYYQYKYADEVPGLETLQTFLSKSKQCFVHYFFSDSVLYALAITADNINFLRIPAAKNIKSQLAAFSELCADKNRLNSNYNYFITLSNSLFTSIFQPLNLPKGRIIICTDNSLIPFEALCSDNSGKSFLINNYSFDYVYSARLLMQQFKNSAAKGSFIGFAPVSFSNDLHVPALQYADVAMQECAGFYKNVLLFTHKDATRNNFFTNASNYSIINIFSHASADTSGKEPVLFMWDSVIHLSELQLLNNPATQLVLLSACETNVGKNATGEGVYSLARGFAAAGIPAIAATLWKADEESIYKISKKFNQYLSEGMNKDEALQKAKLHFIKNSSKEKLLPYYWANMVLIGNTNAVNVDASNYNYIWWIAIAGIAVASLLFYIRKKNLQKKG</sequence>
<feature type="transmembrane region" description="Helical" evidence="3">
    <location>
        <begin position="897"/>
        <end position="915"/>
    </location>
</feature>
<dbReference type="PANTHER" id="PTHR10098">
    <property type="entry name" value="RAPSYN-RELATED"/>
    <property type="match status" value="1"/>
</dbReference>
<evidence type="ECO:0000256" key="2">
    <source>
        <dbReference type="SAM" id="Coils"/>
    </source>
</evidence>
<feature type="repeat" description="TPR" evidence="1">
    <location>
        <begin position="113"/>
        <end position="146"/>
    </location>
</feature>
<keyword evidence="3" id="KW-0812">Transmembrane</keyword>
<dbReference type="Gene3D" id="1.25.40.10">
    <property type="entry name" value="Tetratricopeptide repeat domain"/>
    <property type="match status" value="2"/>
</dbReference>